<feature type="region of interest" description="Disordered" evidence="1">
    <location>
        <begin position="1"/>
        <end position="62"/>
    </location>
</feature>
<accession>A0ABR3DQM3</accession>
<gene>
    <name evidence="2" type="ORF">QR685DRAFT_430148</name>
</gene>
<feature type="compositionally biased region" description="Polar residues" evidence="1">
    <location>
        <begin position="50"/>
        <end position="62"/>
    </location>
</feature>
<comment type="caution">
    <text evidence="2">The sequence shown here is derived from an EMBL/GenBank/DDBJ whole genome shotgun (WGS) entry which is preliminary data.</text>
</comment>
<keyword evidence="3" id="KW-1185">Reference proteome</keyword>
<proteinExistence type="predicted"/>
<evidence type="ECO:0000313" key="2">
    <source>
        <dbReference type="EMBL" id="KAL0474968.1"/>
    </source>
</evidence>
<dbReference type="EMBL" id="JAVLET010000001">
    <property type="protein sequence ID" value="KAL0474968.1"/>
    <property type="molecule type" value="Genomic_DNA"/>
</dbReference>
<sequence>MLQDEGAEPGGKLGQNSIPAPGMELAAAHTNYHQIPPQSKCQQRLPPSAYQEQSSLGPSSALQMSPSLDWTLLRSGVSVLPDMAGTRPLIWANDISPILLNL</sequence>
<feature type="compositionally biased region" description="Polar residues" evidence="1">
    <location>
        <begin position="31"/>
        <end position="42"/>
    </location>
</feature>
<reference evidence="2 3" key="1">
    <citation type="submission" date="2023-09" db="EMBL/GenBank/DDBJ databases">
        <title>Multi-omics analysis of a traditional fermented food reveals byproduct-associated fungal strains for waste-to-food upcycling.</title>
        <authorList>
            <consortium name="Lawrence Berkeley National Laboratory"/>
            <person name="Rekdal V.M."/>
            <person name="Villalobos-Escobedo J.M."/>
            <person name="Rodriguez-Valeron N."/>
            <person name="Garcia M.O."/>
            <person name="Vasquez D.P."/>
            <person name="Damayanti I."/>
            <person name="Sorensen P.M."/>
            <person name="Baidoo E.E."/>
            <person name="De Carvalho A.C."/>
            <person name="Riley R."/>
            <person name="Lipzen A."/>
            <person name="He G."/>
            <person name="Yan M."/>
            <person name="Haridas S."/>
            <person name="Daum C."/>
            <person name="Yoshinaga Y."/>
            <person name="Ng V."/>
            <person name="Grigoriev I.V."/>
            <person name="Munk R."/>
            <person name="Nuraida L."/>
            <person name="Wijaya C.H."/>
            <person name="Morales P.-C."/>
            <person name="Keasling J.D."/>
        </authorList>
    </citation>
    <scope>NUCLEOTIDE SEQUENCE [LARGE SCALE GENOMIC DNA]</scope>
    <source>
        <strain evidence="2 3">FGSC 2613</strain>
    </source>
</reference>
<evidence type="ECO:0000313" key="3">
    <source>
        <dbReference type="Proteomes" id="UP001451303"/>
    </source>
</evidence>
<dbReference type="Proteomes" id="UP001451303">
    <property type="component" value="Unassembled WGS sequence"/>
</dbReference>
<name>A0ABR3DQM3_NEUIN</name>
<protein>
    <submittedName>
        <fullName evidence="2">Uncharacterized protein</fullName>
    </submittedName>
</protein>
<organism evidence="2 3">
    <name type="scientific">Neurospora intermedia</name>
    <dbReference type="NCBI Taxonomy" id="5142"/>
    <lineage>
        <taxon>Eukaryota</taxon>
        <taxon>Fungi</taxon>
        <taxon>Dikarya</taxon>
        <taxon>Ascomycota</taxon>
        <taxon>Pezizomycotina</taxon>
        <taxon>Sordariomycetes</taxon>
        <taxon>Sordariomycetidae</taxon>
        <taxon>Sordariales</taxon>
        <taxon>Sordariaceae</taxon>
        <taxon>Neurospora</taxon>
    </lineage>
</organism>
<evidence type="ECO:0000256" key="1">
    <source>
        <dbReference type="SAM" id="MobiDB-lite"/>
    </source>
</evidence>